<dbReference type="RefSeq" id="XP_013890280.1">
    <property type="nucleotide sequence ID" value="XM_014034826.1"/>
</dbReference>
<dbReference type="EC" id="5.99.1.3" evidence="2"/>
<reference evidence="2 3" key="1">
    <citation type="journal article" date="2013" name="BMC Genomics">
        <title>Reconstruction of the lipid metabolism for the microalga Monoraphidium neglectum from its genome sequence reveals characteristics suitable for biofuel production.</title>
        <authorList>
            <person name="Bogen C."/>
            <person name="Al-Dilaimi A."/>
            <person name="Albersmeier A."/>
            <person name="Wichmann J."/>
            <person name="Grundmann M."/>
            <person name="Rupp O."/>
            <person name="Lauersen K.J."/>
            <person name="Blifernez-Klassen O."/>
            <person name="Kalinowski J."/>
            <person name="Goesmann A."/>
            <person name="Mussgnug J.H."/>
            <person name="Kruse O."/>
        </authorList>
    </citation>
    <scope>NUCLEOTIDE SEQUENCE [LARGE SCALE GENOMIC DNA]</scope>
    <source>
        <strain evidence="2 3">SAG 48.87</strain>
    </source>
</reference>
<proteinExistence type="predicted"/>
<evidence type="ECO:0000313" key="3">
    <source>
        <dbReference type="Proteomes" id="UP000054498"/>
    </source>
</evidence>
<dbReference type="STRING" id="145388.A0A0D2M708"/>
<dbReference type="EMBL" id="KK106887">
    <property type="protein sequence ID" value="KIY91260.1"/>
    <property type="molecule type" value="Genomic_DNA"/>
</dbReference>
<gene>
    <name evidence="2" type="ORF">MNEG_16704</name>
</gene>
<dbReference type="GO" id="GO:0003677">
    <property type="term" value="F:DNA binding"/>
    <property type="evidence" value="ECO:0007669"/>
    <property type="project" value="InterPro"/>
</dbReference>
<dbReference type="InterPro" id="IPR006691">
    <property type="entry name" value="GyrA/parC_rep"/>
</dbReference>
<dbReference type="GO" id="GO:0003918">
    <property type="term" value="F:DNA topoisomerase type II (double strand cut, ATP-hydrolyzing) activity"/>
    <property type="evidence" value="ECO:0007669"/>
    <property type="project" value="TreeGrafter"/>
</dbReference>
<dbReference type="PANTHER" id="PTHR43493">
    <property type="entry name" value="DNA GYRASE/TOPOISOMERASE SUBUNIT A"/>
    <property type="match status" value="1"/>
</dbReference>
<protein>
    <submittedName>
        <fullName evidence="2">DNA gyrase subunit A</fullName>
        <ecNumber evidence="2">5.99.1.3</ecNumber>
    </submittedName>
</protein>
<dbReference type="GeneID" id="25734490"/>
<evidence type="ECO:0000313" key="2">
    <source>
        <dbReference type="EMBL" id="KIY91260.1"/>
    </source>
</evidence>
<feature type="region of interest" description="Disordered" evidence="1">
    <location>
        <begin position="201"/>
        <end position="237"/>
    </location>
</feature>
<feature type="compositionally biased region" description="Acidic residues" evidence="1">
    <location>
        <begin position="208"/>
        <end position="219"/>
    </location>
</feature>
<dbReference type="OrthoDB" id="276498at2759"/>
<sequence>MHAPPLLPSGKSGGRLRGDDALEEAVTCSAHDSLLFLAASGKAFSVRAWRVPEASRAAAGTAIAQVLGLSSAERFTAMLPAPPSWDGGRHLVMATRGGAVKRTQLSSFASLKTGKRSSGVLAINLEEGDSLVSAGLCENGGVVLLTSSSGRVANFEVDDDTFRSKGRAAAANKGMRLKPGEQVVSMSILLPQQAAAARSQRAALAAAGEDEGEDDDGDDVTGSVEQEGGVDPEEEGPWLVVITSKGIGGRRFRPSVGQTRACAFLLPGGGGAGGTR</sequence>
<dbReference type="PANTHER" id="PTHR43493:SF5">
    <property type="entry name" value="DNA GYRASE SUBUNIT A, CHLOROPLASTIC_MITOCHONDRIAL"/>
    <property type="match status" value="1"/>
</dbReference>
<name>A0A0D2M708_9CHLO</name>
<dbReference type="KEGG" id="mng:MNEG_16704"/>
<evidence type="ECO:0000256" key="1">
    <source>
        <dbReference type="SAM" id="MobiDB-lite"/>
    </source>
</evidence>
<accession>A0A0D2M708</accession>
<dbReference type="AlphaFoldDB" id="A0A0D2M708"/>
<keyword evidence="3" id="KW-1185">Reference proteome</keyword>
<dbReference type="InterPro" id="IPR035516">
    <property type="entry name" value="Gyrase/topoIV_suA_C"/>
</dbReference>
<organism evidence="2 3">
    <name type="scientific">Monoraphidium neglectum</name>
    <dbReference type="NCBI Taxonomy" id="145388"/>
    <lineage>
        <taxon>Eukaryota</taxon>
        <taxon>Viridiplantae</taxon>
        <taxon>Chlorophyta</taxon>
        <taxon>core chlorophytes</taxon>
        <taxon>Chlorophyceae</taxon>
        <taxon>CS clade</taxon>
        <taxon>Sphaeropleales</taxon>
        <taxon>Selenastraceae</taxon>
        <taxon>Monoraphidium</taxon>
    </lineage>
</organism>
<dbReference type="Gene3D" id="2.120.10.90">
    <property type="entry name" value="DNA gyrase/topoisomerase IV, subunit A, C-terminal"/>
    <property type="match status" value="1"/>
</dbReference>
<dbReference type="InterPro" id="IPR050220">
    <property type="entry name" value="Type_II_DNA_Topoisomerases"/>
</dbReference>
<dbReference type="Proteomes" id="UP000054498">
    <property type="component" value="Unassembled WGS sequence"/>
</dbReference>
<dbReference type="GO" id="GO:0006265">
    <property type="term" value="P:DNA topological change"/>
    <property type="evidence" value="ECO:0007669"/>
    <property type="project" value="InterPro"/>
</dbReference>
<dbReference type="Pfam" id="PF03989">
    <property type="entry name" value="DNA_gyraseA_C"/>
    <property type="match status" value="3"/>
</dbReference>
<dbReference type="GO" id="GO:0005524">
    <property type="term" value="F:ATP binding"/>
    <property type="evidence" value="ECO:0007669"/>
    <property type="project" value="InterPro"/>
</dbReference>
<dbReference type="SUPFAM" id="SSF101904">
    <property type="entry name" value="GyrA/ParC C-terminal domain-like"/>
    <property type="match status" value="1"/>
</dbReference>
<dbReference type="GO" id="GO:0009330">
    <property type="term" value="C:DNA topoisomerase type II (double strand cut, ATP-hydrolyzing) complex"/>
    <property type="evidence" value="ECO:0007669"/>
    <property type="project" value="TreeGrafter"/>
</dbReference>
<keyword evidence="2" id="KW-0413">Isomerase</keyword>